<dbReference type="InParanoid" id="A0A165NYK6"/>
<dbReference type="Proteomes" id="UP000077266">
    <property type="component" value="Unassembled WGS sequence"/>
</dbReference>
<protein>
    <submittedName>
        <fullName evidence="1">Uncharacterized protein</fullName>
    </submittedName>
</protein>
<organism evidence="1 2">
    <name type="scientific">Exidia glandulosa HHB12029</name>
    <dbReference type="NCBI Taxonomy" id="1314781"/>
    <lineage>
        <taxon>Eukaryota</taxon>
        <taxon>Fungi</taxon>
        <taxon>Dikarya</taxon>
        <taxon>Basidiomycota</taxon>
        <taxon>Agaricomycotina</taxon>
        <taxon>Agaricomycetes</taxon>
        <taxon>Auriculariales</taxon>
        <taxon>Exidiaceae</taxon>
        <taxon>Exidia</taxon>
    </lineage>
</organism>
<reference evidence="1 2" key="1">
    <citation type="journal article" date="2016" name="Mol. Biol. Evol.">
        <title>Comparative Genomics of Early-Diverging Mushroom-Forming Fungi Provides Insights into the Origins of Lignocellulose Decay Capabilities.</title>
        <authorList>
            <person name="Nagy L.G."/>
            <person name="Riley R."/>
            <person name="Tritt A."/>
            <person name="Adam C."/>
            <person name="Daum C."/>
            <person name="Floudas D."/>
            <person name="Sun H."/>
            <person name="Yadav J.S."/>
            <person name="Pangilinan J."/>
            <person name="Larsson K.H."/>
            <person name="Matsuura K."/>
            <person name="Barry K."/>
            <person name="Labutti K."/>
            <person name="Kuo R."/>
            <person name="Ohm R.A."/>
            <person name="Bhattacharya S.S."/>
            <person name="Shirouzu T."/>
            <person name="Yoshinaga Y."/>
            <person name="Martin F.M."/>
            <person name="Grigoriev I.V."/>
            <person name="Hibbett D.S."/>
        </authorList>
    </citation>
    <scope>NUCLEOTIDE SEQUENCE [LARGE SCALE GENOMIC DNA]</scope>
    <source>
        <strain evidence="1 2">HHB12029</strain>
    </source>
</reference>
<dbReference type="AlphaFoldDB" id="A0A165NYK6"/>
<accession>A0A165NYK6</accession>
<keyword evidence="2" id="KW-1185">Reference proteome</keyword>
<evidence type="ECO:0000313" key="2">
    <source>
        <dbReference type="Proteomes" id="UP000077266"/>
    </source>
</evidence>
<proteinExistence type="predicted"/>
<sequence>MGLRKTAEAWPLLQVLDACETACEKYSTTIPGFASRPDAERADALFHSRSALEVARSIFSAREPLVLVEKLDFPAPRRRVTAERKPAVSIRRPTARDI</sequence>
<gene>
    <name evidence="1" type="ORF">EXIGLDRAFT_760891</name>
</gene>
<dbReference type="EMBL" id="KV425894">
    <property type="protein sequence ID" value="KZW01398.1"/>
    <property type="molecule type" value="Genomic_DNA"/>
</dbReference>
<dbReference type="OrthoDB" id="3329909at2759"/>
<name>A0A165NYK6_EXIGL</name>
<evidence type="ECO:0000313" key="1">
    <source>
        <dbReference type="EMBL" id="KZW01398.1"/>
    </source>
</evidence>